<keyword evidence="16" id="KW-1185">Reference proteome</keyword>
<protein>
    <recommendedName>
        <fullName evidence="17">Subtilisin-like protease</fullName>
    </recommendedName>
</protein>
<evidence type="ECO:0000256" key="7">
    <source>
        <dbReference type="ARBA" id="ARBA00022825"/>
    </source>
</evidence>
<evidence type="ECO:0000313" key="15">
    <source>
        <dbReference type="EMBL" id="MQM08733.1"/>
    </source>
</evidence>
<name>A0A843WBV1_COLES</name>
<dbReference type="EMBL" id="NMUH01004194">
    <property type="protein sequence ID" value="MQM08733.1"/>
    <property type="molecule type" value="Genomic_DNA"/>
</dbReference>
<dbReference type="Gene3D" id="3.40.50.200">
    <property type="entry name" value="Peptidase S8/S53 domain"/>
    <property type="match status" value="1"/>
</dbReference>
<evidence type="ECO:0000256" key="3">
    <source>
        <dbReference type="ARBA" id="ARBA00022525"/>
    </source>
</evidence>
<gene>
    <name evidence="15" type="ORF">Taro_041588</name>
</gene>
<evidence type="ECO:0000256" key="6">
    <source>
        <dbReference type="ARBA" id="ARBA00022801"/>
    </source>
</evidence>
<keyword evidence="3" id="KW-0964">Secreted</keyword>
<comment type="caution">
    <text evidence="15">The sequence shown here is derived from an EMBL/GenBank/DDBJ whole genome shotgun (WGS) entry which is preliminary data.</text>
</comment>
<dbReference type="Pfam" id="PF05922">
    <property type="entry name" value="Inhibitor_I9"/>
    <property type="match status" value="1"/>
</dbReference>
<evidence type="ECO:0000256" key="5">
    <source>
        <dbReference type="ARBA" id="ARBA00022729"/>
    </source>
</evidence>
<dbReference type="InterPro" id="IPR045051">
    <property type="entry name" value="SBT"/>
</dbReference>
<sequence length="750" mass="79654">MVFLAGAASVHPTAIGSEALLRTYIVHMDRSAMPSAFSDHRSWVAAILSITVGQAPGTSSAVPDLLYVYEHAIHGFSARLSPSQLSRLQRTHGFLSAYPDMPVKLDTTHTFEFLQLNPSSGLWPASNYGEGAIIGVVDTGVWPENESYKDDGMPEVPLRWRGACEEGTAFNSSLCNKKLIGARYFSKGLKASDPSGQAISMNSPRDTQGHGTHTSSTAAGNYVRGASFFGYGLGTARGMAPLAHVAMYKALFDEGGTSSDIIAAIDQAISDGVDIISLSLGLDGVPLHQDPIAIATYAAMEKGVFVSTSTGNRGPFLASLHNGIPWVLTVGAASFDRELAGTVELGDGTIIAGSSLYAGRTSLNGLPLVFMNSCSNLTSLKQVGYKIVLCEINAEAIGLAKSIVSSAANVAGGLFVCPTAYNIYFQHFSFPGALISPSDGRAILKYIQGSPAPTASLRFRQTILGKRQAPSVAYYSSRGPSQSCPNVLKPDIVAPGTMVLASWSPNITVGYVGSRPVYSHFNFESGSSMSCPHASGIAALLRAAHPDWSPAAIRSAMMTTADSLDNTGKPIRDSGDGGNPATPLAMGAGHVNPNKALDPGLVYDAGAGDYMRLLCTLNYTEEQIRTITRSSVYNCSTASHDLNYPSFIAYFSPGAVTGVREFQRTVTNVADGSWTYVARLMPIDGFSVYVQPNKLVFTQKHEKQSFKLRIEAAEVGMKHGKVVHGSLSWVDDRGQHVVRSPIVATTIKLL</sequence>
<dbReference type="InterPro" id="IPR041469">
    <property type="entry name" value="Subtilisin-like_FN3"/>
</dbReference>
<dbReference type="InterPro" id="IPR000209">
    <property type="entry name" value="Peptidase_S8/S53_dom"/>
</dbReference>
<dbReference type="GO" id="GO:0006508">
    <property type="term" value="P:proteolysis"/>
    <property type="evidence" value="ECO:0007669"/>
    <property type="project" value="UniProtKB-KW"/>
</dbReference>
<evidence type="ECO:0000256" key="10">
    <source>
        <dbReference type="PROSITE-ProRule" id="PRU01240"/>
    </source>
</evidence>
<dbReference type="InterPro" id="IPR015500">
    <property type="entry name" value="Peptidase_S8_subtilisin-rel"/>
</dbReference>
<evidence type="ECO:0000259" key="14">
    <source>
        <dbReference type="Pfam" id="PF17766"/>
    </source>
</evidence>
<feature type="active site" description="Charge relay system" evidence="9 10">
    <location>
        <position position="210"/>
    </location>
</feature>
<keyword evidence="5" id="KW-0732">Signal</keyword>
<dbReference type="Gene3D" id="2.60.40.2310">
    <property type="match status" value="1"/>
</dbReference>
<dbReference type="CDD" id="cd02120">
    <property type="entry name" value="PA_subtilisin_like"/>
    <property type="match status" value="1"/>
</dbReference>
<dbReference type="Gene3D" id="3.30.70.80">
    <property type="entry name" value="Peptidase S8 propeptide/proteinase inhibitor I9"/>
    <property type="match status" value="1"/>
</dbReference>
<dbReference type="Proteomes" id="UP000652761">
    <property type="component" value="Unassembled WGS sequence"/>
</dbReference>
<feature type="region of interest" description="Disordered" evidence="11">
    <location>
        <begin position="192"/>
        <end position="218"/>
    </location>
</feature>
<comment type="subcellular location">
    <subcellularLocation>
        <location evidence="1">Secreted</location>
    </subcellularLocation>
</comment>
<evidence type="ECO:0000259" key="12">
    <source>
        <dbReference type="Pfam" id="PF00082"/>
    </source>
</evidence>
<dbReference type="InterPro" id="IPR034197">
    <property type="entry name" value="Peptidases_S8_3"/>
</dbReference>
<reference evidence="15" key="1">
    <citation type="submission" date="2017-07" db="EMBL/GenBank/DDBJ databases">
        <title>Taro Niue Genome Assembly and Annotation.</title>
        <authorList>
            <person name="Atibalentja N."/>
            <person name="Keating K."/>
            <person name="Fields C.J."/>
        </authorList>
    </citation>
    <scope>NUCLEOTIDE SEQUENCE</scope>
    <source>
        <strain evidence="15">Niue_2</strain>
        <tissue evidence="15">Leaf</tissue>
    </source>
</reference>
<evidence type="ECO:0000313" key="16">
    <source>
        <dbReference type="Proteomes" id="UP000652761"/>
    </source>
</evidence>
<evidence type="ECO:0000256" key="4">
    <source>
        <dbReference type="ARBA" id="ARBA00022670"/>
    </source>
</evidence>
<evidence type="ECO:0008006" key="17">
    <source>
        <dbReference type="Google" id="ProtNLM"/>
    </source>
</evidence>
<evidence type="ECO:0000256" key="8">
    <source>
        <dbReference type="ARBA" id="ARBA00023180"/>
    </source>
</evidence>
<dbReference type="SUPFAM" id="SSF52743">
    <property type="entry name" value="Subtilisin-like"/>
    <property type="match status" value="1"/>
</dbReference>
<dbReference type="PROSITE" id="PS51892">
    <property type="entry name" value="SUBTILASE"/>
    <property type="match status" value="1"/>
</dbReference>
<dbReference type="InterPro" id="IPR010259">
    <property type="entry name" value="S8pro/Inhibitor_I9"/>
</dbReference>
<evidence type="ECO:0000256" key="1">
    <source>
        <dbReference type="ARBA" id="ARBA00004613"/>
    </source>
</evidence>
<comment type="similarity">
    <text evidence="2 10">Belongs to the peptidase S8 family.</text>
</comment>
<dbReference type="InterPro" id="IPR037045">
    <property type="entry name" value="S8pro/Inhibitor_I9_sf"/>
</dbReference>
<feature type="domain" description="Subtilisin-like protease fibronectin type-III" evidence="14">
    <location>
        <begin position="641"/>
        <end position="743"/>
    </location>
</feature>
<evidence type="ECO:0000256" key="9">
    <source>
        <dbReference type="PIRSR" id="PIRSR615500-1"/>
    </source>
</evidence>
<keyword evidence="7 10" id="KW-0720">Serine protease</keyword>
<dbReference type="Gene3D" id="3.50.30.30">
    <property type="match status" value="1"/>
</dbReference>
<feature type="domain" description="Peptidase S8/S53" evidence="12">
    <location>
        <begin position="129"/>
        <end position="568"/>
    </location>
</feature>
<dbReference type="FunFam" id="3.40.50.200:FF:000006">
    <property type="entry name" value="Subtilisin-like protease SBT1.5"/>
    <property type="match status" value="1"/>
</dbReference>
<dbReference type="Pfam" id="PF00082">
    <property type="entry name" value="Peptidase_S8"/>
    <property type="match status" value="1"/>
</dbReference>
<dbReference type="PANTHER" id="PTHR10795">
    <property type="entry name" value="PROPROTEIN CONVERTASE SUBTILISIN/KEXIN"/>
    <property type="match status" value="1"/>
</dbReference>
<dbReference type="PRINTS" id="PR00723">
    <property type="entry name" value="SUBTILISIN"/>
</dbReference>
<dbReference type="Pfam" id="PF17766">
    <property type="entry name" value="fn3_6"/>
    <property type="match status" value="1"/>
</dbReference>
<dbReference type="InterPro" id="IPR036852">
    <property type="entry name" value="Peptidase_S8/S53_dom_sf"/>
</dbReference>
<keyword evidence="4 10" id="KW-0645">Protease</keyword>
<dbReference type="CDD" id="cd04852">
    <property type="entry name" value="Peptidases_S8_3"/>
    <property type="match status" value="1"/>
</dbReference>
<keyword evidence="6 10" id="KW-0378">Hydrolase</keyword>
<feature type="active site" description="Charge relay system" evidence="9 10">
    <location>
        <position position="528"/>
    </location>
</feature>
<evidence type="ECO:0000256" key="2">
    <source>
        <dbReference type="ARBA" id="ARBA00011073"/>
    </source>
</evidence>
<dbReference type="FunFam" id="3.30.70.80:FF:000003">
    <property type="entry name" value="Subtilisin-like protease SBT1.9"/>
    <property type="match status" value="1"/>
</dbReference>
<feature type="compositionally biased region" description="Polar residues" evidence="11">
    <location>
        <begin position="194"/>
        <end position="218"/>
    </location>
</feature>
<accession>A0A843WBV1</accession>
<dbReference type="AlphaFoldDB" id="A0A843WBV1"/>
<evidence type="ECO:0000256" key="11">
    <source>
        <dbReference type="SAM" id="MobiDB-lite"/>
    </source>
</evidence>
<dbReference type="GO" id="GO:0004252">
    <property type="term" value="F:serine-type endopeptidase activity"/>
    <property type="evidence" value="ECO:0007669"/>
    <property type="project" value="UniProtKB-UniRule"/>
</dbReference>
<dbReference type="GO" id="GO:0005576">
    <property type="term" value="C:extracellular region"/>
    <property type="evidence" value="ECO:0007669"/>
    <property type="project" value="UniProtKB-SubCell"/>
</dbReference>
<proteinExistence type="inferred from homology"/>
<feature type="domain" description="Inhibitor I9" evidence="13">
    <location>
        <begin position="23"/>
        <end position="105"/>
    </location>
</feature>
<feature type="active site" description="Charge relay system" evidence="9 10">
    <location>
        <position position="138"/>
    </location>
</feature>
<evidence type="ECO:0000259" key="13">
    <source>
        <dbReference type="Pfam" id="PF05922"/>
    </source>
</evidence>
<dbReference type="OrthoDB" id="206201at2759"/>
<organism evidence="15 16">
    <name type="scientific">Colocasia esculenta</name>
    <name type="common">Wild taro</name>
    <name type="synonym">Arum esculentum</name>
    <dbReference type="NCBI Taxonomy" id="4460"/>
    <lineage>
        <taxon>Eukaryota</taxon>
        <taxon>Viridiplantae</taxon>
        <taxon>Streptophyta</taxon>
        <taxon>Embryophyta</taxon>
        <taxon>Tracheophyta</taxon>
        <taxon>Spermatophyta</taxon>
        <taxon>Magnoliopsida</taxon>
        <taxon>Liliopsida</taxon>
        <taxon>Araceae</taxon>
        <taxon>Aroideae</taxon>
        <taxon>Colocasieae</taxon>
        <taxon>Colocasia</taxon>
    </lineage>
</organism>
<keyword evidence="8" id="KW-0325">Glycoprotein</keyword>